<dbReference type="Proteomes" id="UP000237441">
    <property type="component" value="Unassembled WGS sequence"/>
</dbReference>
<reference evidence="2 3" key="1">
    <citation type="submission" date="2016-07" db="EMBL/GenBank/DDBJ databases">
        <title>Comparative genomics of the entomopathogenic fungus Beauveria bassiana.</title>
        <authorList>
            <person name="Valero Jimenez C.A."/>
            <person name="Zwaan B.J."/>
            <person name="Van Kan J.A."/>
            <person name="Takken W."/>
            <person name="Debets A.J."/>
            <person name="Schoustra S.E."/>
            <person name="Koenraadt C.J."/>
        </authorList>
    </citation>
    <scope>NUCLEOTIDE SEQUENCE [LARGE SCALE GENOMIC DNA]</scope>
    <source>
        <strain evidence="2 3">ARSEF 8028</strain>
    </source>
</reference>
<name>A0A2S7YKM5_BEABA</name>
<gene>
    <name evidence="2" type="ORF">BB8028_0006g10270</name>
</gene>
<evidence type="ECO:0008006" key="4">
    <source>
        <dbReference type="Google" id="ProtNLM"/>
    </source>
</evidence>
<organism evidence="2 3">
    <name type="scientific">Beauveria bassiana</name>
    <name type="common">White muscardine disease fungus</name>
    <name type="synonym">Tritirachium shiotae</name>
    <dbReference type="NCBI Taxonomy" id="176275"/>
    <lineage>
        <taxon>Eukaryota</taxon>
        <taxon>Fungi</taxon>
        <taxon>Dikarya</taxon>
        <taxon>Ascomycota</taxon>
        <taxon>Pezizomycotina</taxon>
        <taxon>Sordariomycetes</taxon>
        <taxon>Hypocreomycetidae</taxon>
        <taxon>Hypocreales</taxon>
        <taxon>Cordycipitaceae</taxon>
        <taxon>Beauveria</taxon>
    </lineage>
</organism>
<comment type="caution">
    <text evidence="2">The sequence shown here is derived from an EMBL/GenBank/DDBJ whole genome shotgun (WGS) entry which is preliminary data.</text>
</comment>
<dbReference type="PROSITE" id="PS51257">
    <property type="entry name" value="PROKAR_LIPOPROTEIN"/>
    <property type="match status" value="1"/>
</dbReference>
<evidence type="ECO:0000313" key="2">
    <source>
        <dbReference type="EMBL" id="PQK16708.1"/>
    </source>
</evidence>
<feature type="transmembrane region" description="Helical" evidence="1">
    <location>
        <begin position="12"/>
        <end position="45"/>
    </location>
</feature>
<keyword evidence="1" id="KW-0812">Transmembrane</keyword>
<dbReference type="AlphaFoldDB" id="A0A2S7YKM5"/>
<dbReference type="Pfam" id="PF11927">
    <property type="entry name" value="HODM_asu-like"/>
    <property type="match status" value="1"/>
</dbReference>
<sequence>METIRYLKQTFPFFFIIVTCTFFLCTSMLSFVLACAAAALLWLSYTLIRTRRAAKVEPTRAAEKHAKTQEITPLEGLDWENEEPKQLRPFKPTYHITMALRADTPQELITIDRDYRSRVLLRRSLLAQHPSTVHGCTAPGAAAVRELYTHLLTTHLPARYPTIFQLVGSGSLLHNAATGATHPTTPPDDDSGGAEAALRVLGETVEEDLFLLRETPRGHESTAFVCCFPAGFDPSEKLGRLLSEIHAPVPGYDKIGASMERFFGKLEVGKSVKRMNWTVQTHDQLFNCKANHDLAGQDSSTPDQNVDISQTFVRIELQTLTRLPQTRAILFSFKTYMYPVQQIKSEGGGPAFADAVEGLATGNAPGMRTYKGSVRWGKAVCEYLRS</sequence>
<proteinExistence type="predicted"/>
<evidence type="ECO:0000313" key="3">
    <source>
        <dbReference type="Proteomes" id="UP000237441"/>
    </source>
</evidence>
<dbReference type="OrthoDB" id="5043642at2759"/>
<accession>A0A2S7YKM5</accession>
<evidence type="ECO:0000256" key="1">
    <source>
        <dbReference type="SAM" id="Phobius"/>
    </source>
</evidence>
<protein>
    <recommendedName>
        <fullName evidence="4">HRQ family protein 2</fullName>
    </recommendedName>
</protein>
<dbReference type="InterPro" id="IPR021848">
    <property type="entry name" value="HODM_asu-like"/>
</dbReference>
<keyword evidence="1" id="KW-0472">Membrane</keyword>
<dbReference type="EMBL" id="JRHA01000006">
    <property type="protein sequence ID" value="PQK16708.1"/>
    <property type="molecule type" value="Genomic_DNA"/>
</dbReference>
<keyword evidence="1" id="KW-1133">Transmembrane helix</keyword>